<dbReference type="AlphaFoldDB" id="A0A133ZCJ2"/>
<keyword evidence="2" id="KW-1185">Reference proteome</keyword>
<evidence type="ECO:0000313" key="1">
    <source>
        <dbReference type="EMBL" id="KXB53154.1"/>
    </source>
</evidence>
<dbReference type="RefSeq" id="WP_060932214.1">
    <property type="nucleotide sequence ID" value="NZ_KQ959848.1"/>
</dbReference>
<evidence type="ECO:0000313" key="2">
    <source>
        <dbReference type="Proteomes" id="UP000070394"/>
    </source>
</evidence>
<dbReference type="Proteomes" id="UP000070394">
    <property type="component" value="Unassembled WGS sequence"/>
</dbReference>
<comment type="caution">
    <text evidence="1">The sequence shown here is derived from an EMBL/GenBank/DDBJ whole genome shotgun (WGS) entry which is preliminary data.</text>
</comment>
<dbReference type="STRING" id="467210.HMPREF1866_02682"/>
<proteinExistence type="predicted"/>
<sequence>MHKIKLGVPEMRSLWEDLSSKIKNKTANKDEEKQYKKIGKALKLLSENPRYPGLQTHEIDSLSKRYGLKVWESYLENNTPRAGRIFWVYGPEKNDITVIGLEPHPDDKSNAYKKITLSKFGEEVG</sequence>
<organism evidence="1 2">
    <name type="scientific">Lachnoanaerobaculum saburreum</name>
    <dbReference type="NCBI Taxonomy" id="467210"/>
    <lineage>
        <taxon>Bacteria</taxon>
        <taxon>Bacillati</taxon>
        <taxon>Bacillota</taxon>
        <taxon>Clostridia</taxon>
        <taxon>Lachnospirales</taxon>
        <taxon>Lachnospiraceae</taxon>
        <taxon>Lachnoanaerobaculum</taxon>
    </lineage>
</organism>
<name>A0A133ZCJ2_9FIRM</name>
<accession>A0A133ZCJ2</accession>
<dbReference type="EMBL" id="LSDA01000141">
    <property type="protein sequence ID" value="KXB53154.1"/>
    <property type="molecule type" value="Genomic_DNA"/>
</dbReference>
<protein>
    <recommendedName>
        <fullName evidence="3">Toxin-antitoxin system, toxin component, RelE domain protein</fullName>
    </recommendedName>
</protein>
<gene>
    <name evidence="1" type="ORF">HMPREF1866_02682</name>
</gene>
<evidence type="ECO:0008006" key="3">
    <source>
        <dbReference type="Google" id="ProtNLM"/>
    </source>
</evidence>
<dbReference type="PATRIC" id="fig|467210.3.peg.2658"/>
<reference evidence="2" key="1">
    <citation type="submission" date="2016-01" db="EMBL/GenBank/DDBJ databases">
        <authorList>
            <person name="Mitreva M."/>
            <person name="Pepin K.H."/>
            <person name="Mihindukulasuriya K.A."/>
            <person name="Fulton R."/>
            <person name="Fronick C."/>
            <person name="O'Laughlin M."/>
            <person name="Miner T."/>
            <person name="Herter B."/>
            <person name="Rosa B.A."/>
            <person name="Cordes M."/>
            <person name="Tomlinson C."/>
            <person name="Wollam A."/>
            <person name="Palsikar V.B."/>
            <person name="Mardis E.R."/>
            <person name="Wilson R.K."/>
        </authorList>
    </citation>
    <scope>NUCLEOTIDE SEQUENCE [LARGE SCALE GENOMIC DNA]</scope>
    <source>
        <strain evidence="2">DNF00896</strain>
    </source>
</reference>